<dbReference type="NCBIfam" id="TIGR03618">
    <property type="entry name" value="Rv1155_F420"/>
    <property type="match status" value="1"/>
</dbReference>
<comment type="caution">
    <text evidence="3">The sequence shown here is derived from an EMBL/GenBank/DDBJ whole genome shotgun (WGS) entry which is preliminary data.</text>
</comment>
<keyword evidence="4" id="KW-1185">Reference proteome</keyword>
<accession>W4LDX6</accession>
<dbReference type="GO" id="GO:0070967">
    <property type="term" value="F:coenzyme F420 binding"/>
    <property type="evidence" value="ECO:0007669"/>
    <property type="project" value="TreeGrafter"/>
</dbReference>
<dbReference type="Gene3D" id="2.30.110.10">
    <property type="entry name" value="Electron Transport, Fmn-binding Protein, Chain A"/>
    <property type="match status" value="1"/>
</dbReference>
<evidence type="ECO:0000313" key="4">
    <source>
        <dbReference type="Proteomes" id="UP000019141"/>
    </source>
</evidence>
<dbReference type="InterPro" id="IPR052019">
    <property type="entry name" value="F420H2_bilvrd_red/Heme_oxyg"/>
</dbReference>
<proteinExistence type="predicted"/>
<dbReference type="SUPFAM" id="SSF50475">
    <property type="entry name" value="FMN-binding split barrel"/>
    <property type="match status" value="1"/>
</dbReference>
<evidence type="ECO:0000256" key="1">
    <source>
        <dbReference type="ARBA" id="ARBA00023002"/>
    </source>
</evidence>
<dbReference type="HOGENOM" id="CLU_123922_3_1_7"/>
<organism evidence="3 4">
    <name type="scientific">Entotheonella factor</name>
    <dbReference type="NCBI Taxonomy" id="1429438"/>
    <lineage>
        <taxon>Bacteria</taxon>
        <taxon>Pseudomonadati</taxon>
        <taxon>Nitrospinota/Tectimicrobiota group</taxon>
        <taxon>Candidatus Tectimicrobiota</taxon>
        <taxon>Candidatus Entotheonellia</taxon>
        <taxon>Candidatus Entotheonellales</taxon>
        <taxon>Candidatus Entotheonellaceae</taxon>
        <taxon>Candidatus Entotheonella</taxon>
    </lineage>
</organism>
<dbReference type="InterPro" id="IPR012349">
    <property type="entry name" value="Split_barrel_FMN-bd"/>
</dbReference>
<protein>
    <recommendedName>
        <fullName evidence="2">Pyridoxamine 5'-phosphate oxidase N-terminal domain-containing protein</fullName>
    </recommendedName>
</protein>
<sequence>MAVPIPESHMRLLTEPIIAHLATIMPDGRPQVNPVWCDYDGTNVRVNAADDRQKSRNMVKRHYATVFLADGPYFWMEIRGRVIDVTKDGAMDHMHVMAKKYTGRDRYTPLREGETRVMYTIDPERVVVFGS</sequence>
<dbReference type="PANTHER" id="PTHR35176:SF6">
    <property type="entry name" value="HEME OXYGENASE HI_0854-RELATED"/>
    <property type="match status" value="1"/>
</dbReference>
<dbReference type="Proteomes" id="UP000019141">
    <property type="component" value="Unassembled WGS sequence"/>
</dbReference>
<dbReference type="Pfam" id="PF01243">
    <property type="entry name" value="PNPOx_N"/>
    <property type="match status" value="1"/>
</dbReference>
<name>W4LDX6_ENTF1</name>
<evidence type="ECO:0000259" key="2">
    <source>
        <dbReference type="Pfam" id="PF01243"/>
    </source>
</evidence>
<dbReference type="AlphaFoldDB" id="W4LDX6"/>
<dbReference type="InterPro" id="IPR011576">
    <property type="entry name" value="Pyridox_Oxase_N"/>
</dbReference>
<reference evidence="3 4" key="1">
    <citation type="journal article" date="2014" name="Nature">
        <title>An environmental bacterial taxon with a large and distinct metabolic repertoire.</title>
        <authorList>
            <person name="Wilson M.C."/>
            <person name="Mori T."/>
            <person name="Ruckert C."/>
            <person name="Uria A.R."/>
            <person name="Helf M.J."/>
            <person name="Takada K."/>
            <person name="Gernert C."/>
            <person name="Steffens U.A."/>
            <person name="Heycke N."/>
            <person name="Schmitt S."/>
            <person name="Rinke C."/>
            <person name="Helfrich E.J."/>
            <person name="Brachmann A.O."/>
            <person name="Gurgui C."/>
            <person name="Wakimoto T."/>
            <person name="Kracht M."/>
            <person name="Crusemann M."/>
            <person name="Hentschel U."/>
            <person name="Abe I."/>
            <person name="Matsunaga S."/>
            <person name="Kalinowski J."/>
            <person name="Takeyama H."/>
            <person name="Piel J."/>
        </authorList>
    </citation>
    <scope>NUCLEOTIDE SEQUENCE [LARGE SCALE GENOMIC DNA]</scope>
    <source>
        <strain evidence="4">TSY1</strain>
    </source>
</reference>
<dbReference type="InterPro" id="IPR019920">
    <property type="entry name" value="F420-binding_dom_put"/>
</dbReference>
<gene>
    <name evidence="3" type="ORF">ETSY1_30270</name>
</gene>
<dbReference type="PANTHER" id="PTHR35176">
    <property type="entry name" value="HEME OXYGENASE HI_0854-RELATED"/>
    <property type="match status" value="1"/>
</dbReference>
<dbReference type="GO" id="GO:0016627">
    <property type="term" value="F:oxidoreductase activity, acting on the CH-CH group of donors"/>
    <property type="evidence" value="ECO:0007669"/>
    <property type="project" value="TreeGrafter"/>
</dbReference>
<keyword evidence="1" id="KW-0560">Oxidoreductase</keyword>
<feature type="domain" description="Pyridoxamine 5'-phosphate oxidase N-terminal" evidence="2">
    <location>
        <begin position="6"/>
        <end position="126"/>
    </location>
</feature>
<evidence type="ECO:0000313" key="3">
    <source>
        <dbReference type="EMBL" id="ETW95531.1"/>
    </source>
</evidence>
<dbReference type="EMBL" id="AZHW01000906">
    <property type="protein sequence ID" value="ETW95531.1"/>
    <property type="molecule type" value="Genomic_DNA"/>
</dbReference>
<dbReference type="GO" id="GO:0005829">
    <property type="term" value="C:cytosol"/>
    <property type="evidence" value="ECO:0007669"/>
    <property type="project" value="TreeGrafter"/>
</dbReference>